<dbReference type="EMBL" id="LR746267">
    <property type="protein sequence ID" value="CAA7394981.1"/>
    <property type="molecule type" value="Genomic_DNA"/>
</dbReference>
<protein>
    <submittedName>
        <fullName evidence="2">Uncharacterized protein</fullName>
    </submittedName>
</protein>
<evidence type="ECO:0000256" key="1">
    <source>
        <dbReference type="SAM" id="MobiDB-lite"/>
    </source>
</evidence>
<organism evidence="2 3">
    <name type="scientific">Spirodela intermedia</name>
    <name type="common">Intermediate duckweed</name>
    <dbReference type="NCBI Taxonomy" id="51605"/>
    <lineage>
        <taxon>Eukaryota</taxon>
        <taxon>Viridiplantae</taxon>
        <taxon>Streptophyta</taxon>
        <taxon>Embryophyta</taxon>
        <taxon>Tracheophyta</taxon>
        <taxon>Spermatophyta</taxon>
        <taxon>Magnoliopsida</taxon>
        <taxon>Liliopsida</taxon>
        <taxon>Araceae</taxon>
        <taxon>Lemnoideae</taxon>
        <taxon>Spirodela</taxon>
    </lineage>
</organism>
<gene>
    <name evidence="2" type="ORF">SI8410_04005642</name>
</gene>
<sequence length="58" mass="6967">MAIISRMKSSSPPALRQPRHRRRSRHRHPWPDLLRRSRGTGFDLILVGIWKLHLLHLR</sequence>
<name>A0A7I8KBC0_SPIIN</name>
<feature type="compositionally biased region" description="Basic residues" evidence="1">
    <location>
        <begin position="17"/>
        <end position="28"/>
    </location>
</feature>
<proteinExistence type="predicted"/>
<dbReference type="Proteomes" id="UP000663760">
    <property type="component" value="Chromosome 4"/>
</dbReference>
<accession>A0A7I8KBC0</accession>
<evidence type="ECO:0000313" key="2">
    <source>
        <dbReference type="EMBL" id="CAA7394981.1"/>
    </source>
</evidence>
<evidence type="ECO:0000313" key="3">
    <source>
        <dbReference type="Proteomes" id="UP000663760"/>
    </source>
</evidence>
<feature type="region of interest" description="Disordered" evidence="1">
    <location>
        <begin position="1"/>
        <end position="30"/>
    </location>
</feature>
<keyword evidence="3" id="KW-1185">Reference proteome</keyword>
<dbReference type="AlphaFoldDB" id="A0A7I8KBC0"/>
<reference evidence="2" key="1">
    <citation type="submission" date="2020-02" db="EMBL/GenBank/DDBJ databases">
        <authorList>
            <person name="Scholz U."/>
            <person name="Mascher M."/>
            <person name="Fiebig A."/>
        </authorList>
    </citation>
    <scope>NUCLEOTIDE SEQUENCE</scope>
</reference>